<reference evidence="2" key="1">
    <citation type="submission" date="2023-01" db="EMBL/GenBank/DDBJ databases">
        <title>The chitinases involved in constricting ring structure development in the nematode-trapping fungus Drechslerella dactyloides.</title>
        <authorList>
            <person name="Wang R."/>
            <person name="Zhang L."/>
            <person name="Tang P."/>
            <person name="Li S."/>
            <person name="Liang L."/>
        </authorList>
    </citation>
    <scope>NUCLEOTIDE SEQUENCE</scope>
    <source>
        <strain evidence="2">YMF1.00031</strain>
    </source>
</reference>
<keyword evidence="1" id="KW-0732">Signal</keyword>
<dbReference type="Proteomes" id="UP001221413">
    <property type="component" value="Unassembled WGS sequence"/>
</dbReference>
<evidence type="ECO:0000256" key="1">
    <source>
        <dbReference type="SAM" id="SignalP"/>
    </source>
</evidence>
<name>A0AAD6IS57_DREDA</name>
<comment type="caution">
    <text evidence="2">The sequence shown here is derived from an EMBL/GenBank/DDBJ whole genome shotgun (WGS) entry which is preliminary data.</text>
</comment>
<accession>A0AAD6IS57</accession>
<feature type="chain" id="PRO_5042281609" evidence="1">
    <location>
        <begin position="23"/>
        <end position="121"/>
    </location>
</feature>
<protein>
    <submittedName>
        <fullName evidence="2">Uncharacterized protein</fullName>
    </submittedName>
</protein>
<feature type="signal peptide" evidence="1">
    <location>
        <begin position="1"/>
        <end position="22"/>
    </location>
</feature>
<evidence type="ECO:0000313" key="3">
    <source>
        <dbReference type="Proteomes" id="UP001221413"/>
    </source>
</evidence>
<evidence type="ECO:0000313" key="2">
    <source>
        <dbReference type="EMBL" id="KAJ6257406.1"/>
    </source>
</evidence>
<dbReference type="EMBL" id="JAQGDS010000011">
    <property type="protein sequence ID" value="KAJ6257406.1"/>
    <property type="molecule type" value="Genomic_DNA"/>
</dbReference>
<gene>
    <name evidence="2" type="ORF">Dda_8295</name>
</gene>
<dbReference type="AlphaFoldDB" id="A0AAD6IS57"/>
<sequence length="121" mass="13259">MAGNLLLALLLWSSTLLGLSAAWASPKIDEYRTHDCSGEMMWTHWPSIGDCIELDYFTNSTYINTGSGFFAGVPVAYSRSGCTSDQRIGKIPGMNNTGVCLDINTMFPLPYGGRVRSIRLD</sequence>
<organism evidence="2 3">
    <name type="scientific">Drechslerella dactyloides</name>
    <name type="common">Nematode-trapping fungus</name>
    <name type="synonym">Arthrobotrys dactyloides</name>
    <dbReference type="NCBI Taxonomy" id="74499"/>
    <lineage>
        <taxon>Eukaryota</taxon>
        <taxon>Fungi</taxon>
        <taxon>Dikarya</taxon>
        <taxon>Ascomycota</taxon>
        <taxon>Pezizomycotina</taxon>
        <taxon>Orbiliomycetes</taxon>
        <taxon>Orbiliales</taxon>
        <taxon>Orbiliaceae</taxon>
        <taxon>Drechslerella</taxon>
    </lineage>
</organism>
<proteinExistence type="predicted"/>
<keyword evidence="3" id="KW-1185">Reference proteome</keyword>